<feature type="transmembrane region" description="Helical" evidence="1">
    <location>
        <begin position="53"/>
        <end position="74"/>
    </location>
</feature>
<keyword evidence="2" id="KW-0496">Mitochondrion</keyword>
<keyword evidence="1" id="KW-0812">Transmembrane</keyword>
<feature type="transmembrane region" description="Helical" evidence="1">
    <location>
        <begin position="80"/>
        <end position="102"/>
    </location>
</feature>
<protein>
    <submittedName>
        <fullName evidence="2">NADH dehydrogenase subunit 2</fullName>
    </submittedName>
</protein>
<geneLocation type="mitochondrion" evidence="2"/>
<organism evidence="2">
    <name type="scientific">Schistosoma spindalis</name>
    <name type="common">Parasitic worm</name>
    <dbReference type="NCBI Taxonomy" id="6189"/>
    <lineage>
        <taxon>Eukaryota</taxon>
        <taxon>Metazoa</taxon>
        <taxon>Spiralia</taxon>
        <taxon>Lophotrochozoa</taxon>
        <taxon>Platyhelminthes</taxon>
        <taxon>Trematoda</taxon>
        <taxon>Digenea</taxon>
        <taxon>Strigeidida</taxon>
        <taxon>Schistosomatoidea</taxon>
        <taxon>Schistosomatidae</taxon>
        <taxon>Schistosoma</taxon>
    </lineage>
</organism>
<feature type="transmembrane region" description="Helical" evidence="1">
    <location>
        <begin position="135"/>
        <end position="155"/>
    </location>
</feature>
<evidence type="ECO:0000256" key="1">
    <source>
        <dbReference type="SAM" id="Phobius"/>
    </source>
</evidence>
<feature type="transmembrane region" description="Helical" evidence="1">
    <location>
        <begin position="162"/>
        <end position="180"/>
    </location>
</feature>
<feature type="transmembrane region" description="Helical" evidence="1">
    <location>
        <begin position="6"/>
        <end position="32"/>
    </location>
</feature>
<dbReference type="AlphaFoldDB" id="Q1I0M1"/>
<feature type="transmembrane region" description="Helical" evidence="1">
    <location>
        <begin position="109"/>
        <end position="129"/>
    </location>
</feature>
<accession>Q1I0M1</accession>
<reference evidence="2" key="1">
    <citation type="submission" date="2005-08" db="EMBL/GenBank/DDBJ databases">
        <authorList>
            <person name="Littlewood D.T.J."/>
            <person name="Lockyer A.E."/>
            <person name="Webster B.L."/>
            <person name="Johnston D.A."/>
            <person name="Le T.H."/>
        </authorList>
    </citation>
    <scope>NUCLEOTIDE SEQUENCE</scope>
</reference>
<feature type="transmembrane region" description="Helical" evidence="1">
    <location>
        <begin position="234"/>
        <end position="253"/>
    </location>
</feature>
<reference evidence="2" key="2">
    <citation type="journal article" date="2006" name="Mol. Phylogenet. Evol.">
        <title>The complete mitochondrial genomes of Schistosoma haematobium and Schistosoma spindale and the evolutionary history of mitochondrial genome changes among parasitic flatworms.</title>
        <authorList>
            <person name="Littlewood D.T."/>
            <person name="Lockyer A.E."/>
            <person name="Webster B.L."/>
            <person name="Johnston D.A."/>
            <person name="Le T.H."/>
        </authorList>
    </citation>
    <scope>NUCLEOTIDE SEQUENCE</scope>
</reference>
<proteinExistence type="predicted"/>
<gene>
    <name evidence="2" type="primary">NAD2</name>
</gene>
<dbReference type="EMBL" id="DQ157223">
    <property type="protein sequence ID" value="AAZ57327.1"/>
    <property type="molecule type" value="Genomic_DNA"/>
</dbReference>
<evidence type="ECO:0000313" key="2">
    <source>
        <dbReference type="EMBL" id="AAZ57327.1"/>
    </source>
</evidence>
<name>Q1I0M1_SCHSI</name>
<keyword evidence="1" id="KW-0472">Membrane</keyword>
<keyword evidence="1" id="KW-1133">Transmembrane helix</keyword>
<sequence length="279" mass="32634">MDKIIIISIILMTFLGIFSVTSGDILIFWLVLELMSLSLAPCIINNSFNANDSLMNYIFAISISSSLMLVGLLYSDFFFFFFLGFWYKFGVFPCVLWLYSVFCQSKSWLVCWGISVLMKVPLLSVSYFIYGFDSLILFLCVVFGLVFSSLMFWLYSLNWFCVWGHIVVSSSCLLFYLISMLDLSEFIFLFLLYIVWSSGVLIYLGLFNGFYGYLLFLVSLPLSFNLIYKVVFSFYLISLSFYIMVVWVIYCFMEQLYLFKWLVSNVIVKSVWINKILVW</sequence>